<dbReference type="GO" id="GO:0004252">
    <property type="term" value="F:serine-type endopeptidase activity"/>
    <property type="evidence" value="ECO:0007669"/>
    <property type="project" value="InterPro"/>
</dbReference>
<dbReference type="Pfam" id="PF24078">
    <property type="entry name" value="Beta-sol_PIC_HAP1_IgA0_2nd"/>
    <property type="match status" value="1"/>
</dbReference>
<evidence type="ECO:0000259" key="2">
    <source>
        <dbReference type="PROSITE" id="PS51208"/>
    </source>
</evidence>
<dbReference type="GO" id="GO:0019867">
    <property type="term" value="C:outer membrane"/>
    <property type="evidence" value="ECO:0007669"/>
    <property type="project" value="InterPro"/>
</dbReference>
<dbReference type="Gene3D" id="2.40.128.130">
    <property type="entry name" value="Autotransporter beta-domain"/>
    <property type="match status" value="1"/>
</dbReference>
<dbReference type="PRINTS" id="PR00921">
    <property type="entry name" value="IGASERPTASE"/>
</dbReference>
<name>A0AAX2J2W5_KINKI</name>
<dbReference type="Pfam" id="PF03212">
    <property type="entry name" value="Pertactin"/>
    <property type="match status" value="1"/>
</dbReference>
<keyword evidence="1" id="KW-0175">Coiled coil</keyword>
<feature type="domain" description="Autotransporter" evidence="2">
    <location>
        <begin position="423"/>
        <end position="681"/>
    </location>
</feature>
<accession>A0AAX2J2W5</accession>
<evidence type="ECO:0000313" key="3">
    <source>
        <dbReference type="EMBL" id="SQH24751.1"/>
    </source>
</evidence>
<proteinExistence type="predicted"/>
<dbReference type="RefSeq" id="WP_003785469.1">
    <property type="nucleotide sequence ID" value="NZ_CP091518.1"/>
</dbReference>
<dbReference type="InterPro" id="IPR011050">
    <property type="entry name" value="Pectin_lyase_fold/virulence"/>
</dbReference>
<dbReference type="InterPro" id="IPR036709">
    <property type="entry name" value="Autotransporte_beta_dom_sf"/>
</dbReference>
<dbReference type="CDD" id="cd01343">
    <property type="entry name" value="PL1_Passenger_AT"/>
    <property type="match status" value="1"/>
</dbReference>
<organism evidence="3 4">
    <name type="scientific">Kingella kingae</name>
    <dbReference type="NCBI Taxonomy" id="504"/>
    <lineage>
        <taxon>Bacteria</taxon>
        <taxon>Pseudomonadati</taxon>
        <taxon>Pseudomonadota</taxon>
        <taxon>Betaproteobacteria</taxon>
        <taxon>Neisseriales</taxon>
        <taxon>Neisseriaceae</taxon>
        <taxon>Kingella</taxon>
    </lineage>
</organism>
<dbReference type="InterPro" id="IPR005546">
    <property type="entry name" value="Autotransporte_beta"/>
</dbReference>
<dbReference type="Gene3D" id="2.160.20.20">
    <property type="match status" value="2"/>
</dbReference>
<dbReference type="InterPro" id="IPR050909">
    <property type="entry name" value="Bact_Autotransporter_VF"/>
</dbReference>
<dbReference type="InterPro" id="IPR004899">
    <property type="entry name" value="Pertactin_central"/>
</dbReference>
<protein>
    <submittedName>
        <fullName evidence="3">Adhesion and penetration protein autotransporter</fullName>
        <ecNumber evidence="3">3.4.21.-</ecNumber>
    </submittedName>
</protein>
<dbReference type="PANTHER" id="PTHR12338">
    <property type="entry name" value="AUTOTRANSPORTER"/>
    <property type="match status" value="1"/>
</dbReference>
<dbReference type="InterPro" id="IPR006315">
    <property type="entry name" value="OM_autotransptr_brl_dom"/>
</dbReference>
<dbReference type="SMART" id="SM00869">
    <property type="entry name" value="Autotransporter"/>
    <property type="match status" value="1"/>
</dbReference>
<dbReference type="AlphaFoldDB" id="A0AAX2J2W5"/>
<evidence type="ECO:0000313" key="4">
    <source>
        <dbReference type="Proteomes" id="UP000248598"/>
    </source>
</evidence>
<dbReference type="EMBL" id="LS483426">
    <property type="protein sequence ID" value="SQH24751.1"/>
    <property type="molecule type" value="Genomic_DNA"/>
</dbReference>
<dbReference type="InterPro" id="IPR000710">
    <property type="entry name" value="Peptidase_S6"/>
</dbReference>
<dbReference type="GeneID" id="93262241"/>
<keyword evidence="3" id="KW-0378">Hydrolase</keyword>
<feature type="coiled-coil region" evidence="1">
    <location>
        <begin position="333"/>
        <end position="388"/>
    </location>
</feature>
<gene>
    <name evidence="3" type="primary">hap</name>
    <name evidence="3" type="ORF">NCTC10529_00943</name>
</gene>
<dbReference type="InterPro" id="IPR012332">
    <property type="entry name" value="Autotransporter_pectin_lyase_C"/>
</dbReference>
<sequence>MNTGSYYGWLGESDSNQKNGALDFVYTGNSDADTLVLSGGSQLNGNIMVNKGNVVLSGRPTPHAYDYIKNKDVAYEDDWQTRTFAANRFVAQNNGHLYVGRNVSRIQGDIVAQNTAQATVGYVAGETPVCSRSDHTGATTCDLNNPNAISETTYQNLPRTEWVGNATLSDTAKLTLGKTHFAGSLHAAPETTLVMQRDSQWHMPSDQTIGHLHGEGGEIVLHPVNAEPNTFNTLTVAGNLSGDLMWDFNIDIAQNKGDQVVVNGLASGNHALTVRNTTTEPTQPQRLVLMNLQNKGDITVKVNADNTVDAGTWRYTKTDDAQTVYLYNPVKEKEFADAEAARLAEEKRKAEEAARLAKEEVERKQAELEKAQAEAKAAAKALRRQQQANIVSVYSNTALSELSSQAYTLEHIGNRIEQRVHHTPHNQTGVWLESDWQNMHHQSSQYRGYEQREMLTQLGADTSISTSTADVLIGGTISHANSHVDFDGQATGNTQTTMSSVYGKAQLHNGVFAAADAGYGRAQSEVNADNLNADFSLSIAEVGASLGYTLHAQNWQIQPHIGVRYHRIGQAQYDLGNTHVDVPTAHIIAPHAGVSVAYRWQLANGAVLQPAWRSVYRDANRDADVNVNGYGLTQRFRRQWENELSMSVALANWQAGVHIGYAKGNETGSRKSAGATVKIIW</sequence>
<dbReference type="SUPFAM" id="SSF51126">
    <property type="entry name" value="Pectin lyase-like"/>
    <property type="match status" value="1"/>
</dbReference>
<reference evidence="3 4" key="1">
    <citation type="submission" date="2018-06" db="EMBL/GenBank/DDBJ databases">
        <authorList>
            <consortium name="Pathogen Informatics"/>
            <person name="Doyle S."/>
        </authorList>
    </citation>
    <scope>NUCLEOTIDE SEQUENCE [LARGE SCALE GENOMIC DNA]</scope>
    <source>
        <strain evidence="3 4">NCTC10529</strain>
    </source>
</reference>
<dbReference type="PROSITE" id="PS51208">
    <property type="entry name" value="AUTOTRANSPORTER"/>
    <property type="match status" value="1"/>
</dbReference>
<dbReference type="GO" id="GO:0006508">
    <property type="term" value="P:proteolysis"/>
    <property type="evidence" value="ECO:0007669"/>
    <property type="project" value="InterPro"/>
</dbReference>
<evidence type="ECO:0000256" key="1">
    <source>
        <dbReference type="SAM" id="Coils"/>
    </source>
</evidence>
<dbReference type="InterPro" id="IPR057393">
    <property type="entry name" value="PIC_HAP1_IgA0_b-sol2"/>
</dbReference>
<dbReference type="SUPFAM" id="SSF103515">
    <property type="entry name" value="Autotransporter"/>
    <property type="match status" value="1"/>
</dbReference>
<dbReference type="PANTHER" id="PTHR12338:SF10">
    <property type="entry name" value="ADHESION AND PENETRATION PROTEIN AUTOTRANSPORTER"/>
    <property type="match status" value="1"/>
</dbReference>
<dbReference type="NCBIfam" id="TIGR01414">
    <property type="entry name" value="autotrans_barl"/>
    <property type="match status" value="1"/>
</dbReference>
<dbReference type="EC" id="3.4.21.-" evidence="3"/>
<dbReference type="Proteomes" id="UP000248598">
    <property type="component" value="Chromosome 1"/>
</dbReference>